<dbReference type="GO" id="GO:0005975">
    <property type="term" value="P:carbohydrate metabolic process"/>
    <property type="evidence" value="ECO:0007669"/>
    <property type="project" value="InterPro"/>
</dbReference>
<reference evidence="5" key="1">
    <citation type="submission" date="2016-10" db="EMBL/GenBank/DDBJ databases">
        <authorList>
            <person name="Varghese N."/>
            <person name="Submissions S."/>
        </authorList>
    </citation>
    <scope>NUCLEOTIDE SEQUENCE [LARGE SCALE GENOMIC DNA]</scope>
    <source>
        <strain evidence="5">DSM 100420</strain>
    </source>
</reference>
<evidence type="ECO:0000313" key="4">
    <source>
        <dbReference type="EMBL" id="SDZ54140.1"/>
    </source>
</evidence>
<organism evidence="4 5">
    <name type="scientific">Jannaschia faecimaris</name>
    <dbReference type="NCBI Taxonomy" id="1244108"/>
    <lineage>
        <taxon>Bacteria</taxon>
        <taxon>Pseudomonadati</taxon>
        <taxon>Pseudomonadota</taxon>
        <taxon>Alphaproteobacteria</taxon>
        <taxon>Rhodobacterales</taxon>
        <taxon>Roseobacteraceae</taxon>
        <taxon>Jannaschia</taxon>
    </lineage>
</organism>
<keyword evidence="2" id="KW-0732">Signal</keyword>
<dbReference type="Proteomes" id="UP000198914">
    <property type="component" value="Unassembled WGS sequence"/>
</dbReference>
<feature type="signal peptide" evidence="2">
    <location>
        <begin position="1"/>
        <end position="23"/>
    </location>
</feature>
<dbReference type="PANTHER" id="PTHR10963">
    <property type="entry name" value="GLYCOSYL HYDROLASE-RELATED"/>
    <property type="match status" value="1"/>
</dbReference>
<accession>A0A1H3TVA4</accession>
<dbReference type="STRING" id="1244108.SAMN05444004_12012"/>
<keyword evidence="4" id="KW-0378">Hydrolase</keyword>
<dbReference type="AlphaFoldDB" id="A0A1H3TVA4"/>
<evidence type="ECO:0000256" key="2">
    <source>
        <dbReference type="SAM" id="SignalP"/>
    </source>
</evidence>
<sequence length="464" mass="50794">MRYLLRSALLLVALAGGWRGAAAAGPDLMDMVPIFEERFADGLNRHNGQRGLWSTLPRRGQLMTNAAEAVFLDRGVLPPEADVLMPELHEVTTGGLSLRSAALPDAVLPAVRARMEATGQGGRAEAIRYATAQITTAATWAQVYGYFEIRARIPRGKGRWPAFWMTFAGRGWPPEIDVFEAYGTGINAPTPKDGLFKTAVIFDAFDAEGVRSHSVDITNPYDPDGPDAETKTRGDRQIHIFGQEHRGPALEADIYSTLHTYAVLWGPEEIVFYFGTDRASLREIYRAPTPDDVHDPMYLIANDQFTARGGWWSPRPSALEEVLAPGNDFLIESITVMAPRPALLLDMRAGDIPSNPRSSVVLDTLGDDVIAPGTGFDLIELSGGVDEIRVRRGREGTVVSGFGPDDSLDLRGFSIATPAEALARLTQVGPDVWLSATATPFWPQSVIFRDRQVTDFSEAQFTLR</sequence>
<evidence type="ECO:0000256" key="1">
    <source>
        <dbReference type="ARBA" id="ARBA00006865"/>
    </source>
</evidence>
<protein>
    <submittedName>
        <fullName evidence="4">Glycosyl hydrolases family 16</fullName>
    </submittedName>
</protein>
<dbReference type="GO" id="GO:0004553">
    <property type="term" value="F:hydrolase activity, hydrolyzing O-glycosyl compounds"/>
    <property type="evidence" value="ECO:0007669"/>
    <property type="project" value="InterPro"/>
</dbReference>
<dbReference type="PROSITE" id="PS51762">
    <property type="entry name" value="GH16_2"/>
    <property type="match status" value="1"/>
</dbReference>
<dbReference type="SUPFAM" id="SSF49899">
    <property type="entry name" value="Concanavalin A-like lectins/glucanases"/>
    <property type="match status" value="1"/>
</dbReference>
<evidence type="ECO:0000259" key="3">
    <source>
        <dbReference type="PROSITE" id="PS51762"/>
    </source>
</evidence>
<dbReference type="Pfam" id="PF00722">
    <property type="entry name" value="Glyco_hydro_16"/>
    <property type="match status" value="1"/>
</dbReference>
<feature type="chain" id="PRO_5011604358" evidence="2">
    <location>
        <begin position="24"/>
        <end position="464"/>
    </location>
</feature>
<evidence type="ECO:0000313" key="5">
    <source>
        <dbReference type="Proteomes" id="UP000198914"/>
    </source>
</evidence>
<comment type="similarity">
    <text evidence="1">Belongs to the glycosyl hydrolase 16 family.</text>
</comment>
<dbReference type="PANTHER" id="PTHR10963:SF55">
    <property type="entry name" value="GLYCOSIDE HYDROLASE FAMILY 16 PROTEIN"/>
    <property type="match status" value="1"/>
</dbReference>
<name>A0A1H3TVA4_9RHOB</name>
<dbReference type="InterPro" id="IPR013320">
    <property type="entry name" value="ConA-like_dom_sf"/>
</dbReference>
<dbReference type="RefSeq" id="WP_092647587.1">
    <property type="nucleotide sequence ID" value="NZ_FNPX01000020.1"/>
</dbReference>
<dbReference type="OrthoDB" id="9809583at2"/>
<dbReference type="EMBL" id="FNPX01000020">
    <property type="protein sequence ID" value="SDZ54140.1"/>
    <property type="molecule type" value="Genomic_DNA"/>
</dbReference>
<dbReference type="InterPro" id="IPR050546">
    <property type="entry name" value="Glycosyl_Hydrlase_16"/>
</dbReference>
<feature type="domain" description="GH16" evidence="3">
    <location>
        <begin position="27"/>
        <end position="344"/>
    </location>
</feature>
<dbReference type="InterPro" id="IPR000757">
    <property type="entry name" value="Beta-glucanase-like"/>
</dbReference>
<keyword evidence="5" id="KW-1185">Reference proteome</keyword>
<proteinExistence type="inferred from homology"/>
<dbReference type="Gene3D" id="2.60.120.200">
    <property type="match status" value="1"/>
</dbReference>
<gene>
    <name evidence="4" type="ORF">SAMN05444004_12012</name>
</gene>